<sequence>MSPSAPSSSSPISPMPLGALRAPASHGNGEWQTASEQVAGRTGGHPGHGATGRLPGGVWPCRVVSSPLVSSRPKAVDCSYRPGTTPSSAPPAQSTGLSYDAEQIHRALSLTFAPPEKAQGPHPLPLLPML</sequence>
<reference evidence="2" key="1">
    <citation type="submission" date="2020-03" db="EMBL/GenBank/DDBJ databases">
        <title>Draft Genome Sequence of Cylindrodendrum hubeiense.</title>
        <authorList>
            <person name="Buettner E."/>
            <person name="Kellner H."/>
        </authorList>
    </citation>
    <scope>NUCLEOTIDE SEQUENCE</scope>
    <source>
        <strain evidence="2">IHI 201604</strain>
    </source>
</reference>
<feature type="compositionally biased region" description="Gly residues" evidence="1">
    <location>
        <begin position="41"/>
        <end position="50"/>
    </location>
</feature>
<feature type="region of interest" description="Disordered" evidence="1">
    <location>
        <begin position="72"/>
        <end position="96"/>
    </location>
</feature>
<keyword evidence="3" id="KW-1185">Reference proteome</keyword>
<dbReference type="AlphaFoldDB" id="A0A9P5GYE4"/>
<gene>
    <name evidence="2" type="ORF">G7Z17_g12705</name>
</gene>
<feature type="compositionally biased region" description="Polar residues" evidence="1">
    <location>
        <begin position="82"/>
        <end position="96"/>
    </location>
</feature>
<organism evidence="2 3">
    <name type="scientific">Cylindrodendrum hubeiense</name>
    <dbReference type="NCBI Taxonomy" id="595255"/>
    <lineage>
        <taxon>Eukaryota</taxon>
        <taxon>Fungi</taxon>
        <taxon>Dikarya</taxon>
        <taxon>Ascomycota</taxon>
        <taxon>Pezizomycotina</taxon>
        <taxon>Sordariomycetes</taxon>
        <taxon>Hypocreomycetidae</taxon>
        <taxon>Hypocreales</taxon>
        <taxon>Nectriaceae</taxon>
        <taxon>Cylindrodendrum</taxon>
    </lineage>
</organism>
<evidence type="ECO:0000313" key="3">
    <source>
        <dbReference type="Proteomes" id="UP000722485"/>
    </source>
</evidence>
<evidence type="ECO:0000256" key="1">
    <source>
        <dbReference type="SAM" id="MobiDB-lite"/>
    </source>
</evidence>
<comment type="caution">
    <text evidence="2">The sequence shown here is derived from an EMBL/GenBank/DDBJ whole genome shotgun (WGS) entry which is preliminary data.</text>
</comment>
<name>A0A9P5GYE4_9HYPO</name>
<dbReference type="EMBL" id="JAANBB010000608">
    <property type="protein sequence ID" value="KAF7538116.1"/>
    <property type="molecule type" value="Genomic_DNA"/>
</dbReference>
<accession>A0A9P5GYE4</accession>
<protein>
    <submittedName>
        <fullName evidence="2">Uncharacterized protein</fullName>
    </submittedName>
</protein>
<evidence type="ECO:0000313" key="2">
    <source>
        <dbReference type="EMBL" id="KAF7538116.1"/>
    </source>
</evidence>
<proteinExistence type="predicted"/>
<dbReference type="Proteomes" id="UP000722485">
    <property type="component" value="Unassembled WGS sequence"/>
</dbReference>
<feature type="compositionally biased region" description="Low complexity" evidence="1">
    <location>
        <begin position="1"/>
        <end position="16"/>
    </location>
</feature>
<feature type="region of interest" description="Disordered" evidence="1">
    <location>
        <begin position="1"/>
        <end position="57"/>
    </location>
</feature>